<evidence type="ECO:0000313" key="2">
    <source>
        <dbReference type="Proteomes" id="UP000226257"/>
    </source>
</evidence>
<protein>
    <recommendedName>
        <fullName evidence="3">Leucine-rich repeat domain-containing protein</fullName>
    </recommendedName>
</protein>
<organism evidence="1 2">
    <name type="scientific">Bacillus cereus</name>
    <dbReference type="NCBI Taxonomy" id="1396"/>
    <lineage>
        <taxon>Bacteria</taxon>
        <taxon>Bacillati</taxon>
        <taxon>Bacillota</taxon>
        <taxon>Bacilli</taxon>
        <taxon>Bacillales</taxon>
        <taxon>Bacillaceae</taxon>
        <taxon>Bacillus</taxon>
        <taxon>Bacillus cereus group</taxon>
    </lineage>
</organism>
<comment type="caution">
    <text evidence="1">The sequence shown here is derived from an EMBL/GenBank/DDBJ whole genome shotgun (WGS) entry which is preliminary data.</text>
</comment>
<proteinExistence type="predicted"/>
<dbReference type="Gene3D" id="3.80.10.10">
    <property type="entry name" value="Ribonuclease Inhibitor"/>
    <property type="match status" value="1"/>
</dbReference>
<dbReference type="EMBL" id="NVDQ01000037">
    <property type="protein sequence ID" value="PFV02861.1"/>
    <property type="molecule type" value="Genomic_DNA"/>
</dbReference>
<reference evidence="1 2" key="1">
    <citation type="submission" date="2017-09" db="EMBL/GenBank/DDBJ databases">
        <title>Large-scale bioinformatics analysis of Bacillus genomes uncovers conserved roles of natural products in bacterial physiology.</title>
        <authorList>
            <consortium name="Agbiome Team Llc"/>
            <person name="Bleich R.M."/>
            <person name="Grubbs K.J."/>
            <person name="Santa Maria K.C."/>
            <person name="Allen S.E."/>
            <person name="Farag S."/>
            <person name="Shank E.A."/>
            <person name="Bowers A."/>
        </authorList>
    </citation>
    <scope>NUCLEOTIDE SEQUENCE [LARGE SCALE GENOMIC DNA]</scope>
    <source>
        <strain evidence="1 2">AFS060282</strain>
    </source>
</reference>
<sequence length="169" mass="18764">MSYLKELALPEVIYIGEGAFQFSPALSKLYLPKVERIGYGAFTHNQLKEVSLRKVEYIGEYVFVNNPELEKVLLPNVTYLEYEVFLGTSLKSLSLPSIKEMDSSALRGSQLQYVIFPKSSIEGIKEAFEQSKDVLGIGFNSDETNQISARVGDKVSLDIPVLNNSSGMG</sequence>
<gene>
    <name evidence="1" type="ORF">COK98_25925</name>
</gene>
<dbReference type="InterPro" id="IPR026906">
    <property type="entry name" value="LRR_5"/>
</dbReference>
<dbReference type="SUPFAM" id="SSF52058">
    <property type="entry name" value="L domain-like"/>
    <property type="match status" value="1"/>
</dbReference>
<evidence type="ECO:0008006" key="3">
    <source>
        <dbReference type="Google" id="ProtNLM"/>
    </source>
</evidence>
<evidence type="ECO:0000313" key="1">
    <source>
        <dbReference type="EMBL" id="PFV02861.1"/>
    </source>
</evidence>
<dbReference type="Proteomes" id="UP000226257">
    <property type="component" value="Unassembled WGS sequence"/>
</dbReference>
<dbReference type="AlphaFoldDB" id="A0A9X7B780"/>
<dbReference type="Pfam" id="PF13306">
    <property type="entry name" value="LRR_5"/>
    <property type="match status" value="1"/>
</dbReference>
<accession>A0A9X7B780</accession>
<name>A0A9X7B780_BACCE</name>
<dbReference type="RefSeq" id="WP_098660162.1">
    <property type="nucleotide sequence ID" value="NZ_NVDQ01000037.1"/>
</dbReference>
<dbReference type="InterPro" id="IPR032675">
    <property type="entry name" value="LRR_dom_sf"/>
</dbReference>